<keyword evidence="1" id="KW-1133">Transmembrane helix</keyword>
<evidence type="ECO:0000313" key="3">
    <source>
        <dbReference type="Proteomes" id="UP001500171"/>
    </source>
</evidence>
<proteinExistence type="predicted"/>
<keyword evidence="1" id="KW-0472">Membrane</keyword>
<accession>A0ABP9NC27</accession>
<gene>
    <name evidence="2" type="ORF">GCM10023211_23620</name>
</gene>
<reference evidence="3" key="1">
    <citation type="journal article" date="2019" name="Int. J. Syst. Evol. Microbiol.">
        <title>The Global Catalogue of Microorganisms (GCM) 10K type strain sequencing project: providing services to taxonomists for standard genome sequencing and annotation.</title>
        <authorList>
            <consortium name="The Broad Institute Genomics Platform"/>
            <consortium name="The Broad Institute Genome Sequencing Center for Infectious Disease"/>
            <person name="Wu L."/>
            <person name="Ma J."/>
        </authorList>
    </citation>
    <scope>NUCLEOTIDE SEQUENCE [LARGE SCALE GENOMIC DNA]</scope>
    <source>
        <strain evidence="3">JCM 18050</strain>
    </source>
</reference>
<evidence type="ECO:0000256" key="1">
    <source>
        <dbReference type="SAM" id="Phobius"/>
    </source>
</evidence>
<organism evidence="2 3">
    <name type="scientific">Orbus sasakiae</name>
    <dbReference type="NCBI Taxonomy" id="1078475"/>
    <lineage>
        <taxon>Bacteria</taxon>
        <taxon>Pseudomonadati</taxon>
        <taxon>Pseudomonadota</taxon>
        <taxon>Gammaproteobacteria</taxon>
        <taxon>Orbales</taxon>
        <taxon>Orbaceae</taxon>
        <taxon>Orbus</taxon>
    </lineage>
</organism>
<protein>
    <submittedName>
        <fullName evidence="2">Uncharacterized protein</fullName>
    </submittedName>
</protein>
<dbReference type="Proteomes" id="UP001500171">
    <property type="component" value="Unassembled WGS sequence"/>
</dbReference>
<feature type="transmembrane region" description="Helical" evidence="1">
    <location>
        <begin position="106"/>
        <end position="132"/>
    </location>
</feature>
<sequence>MIVAIIILFPTIYSVYQLRVYEAVDYDAIASRSVILKELYLRNNINDIIGSGFFWNSLKPIGETGMFSYHITDSSTYIYLYYCSGIIGSIFFAILMLYIFSFNKKGFFYLLCILLFKFQILIGFFWLAIYLIGFKSSKKQEIVDN</sequence>
<name>A0ABP9NC27_9GAMM</name>
<feature type="transmembrane region" description="Helical" evidence="1">
    <location>
        <begin position="79"/>
        <end position="100"/>
    </location>
</feature>
<keyword evidence="3" id="KW-1185">Reference proteome</keyword>
<evidence type="ECO:0000313" key="2">
    <source>
        <dbReference type="EMBL" id="GAA5114261.1"/>
    </source>
</evidence>
<keyword evidence="1" id="KW-0812">Transmembrane</keyword>
<comment type="caution">
    <text evidence="2">The sequence shown here is derived from an EMBL/GenBank/DDBJ whole genome shotgun (WGS) entry which is preliminary data.</text>
</comment>
<dbReference type="EMBL" id="BAABHY010000006">
    <property type="protein sequence ID" value="GAA5114261.1"/>
    <property type="molecule type" value="Genomic_DNA"/>
</dbReference>